<dbReference type="EMBL" id="WBMO01000001">
    <property type="protein sequence ID" value="MDV2474210.1"/>
    <property type="molecule type" value="Genomic_DNA"/>
</dbReference>
<comment type="caution">
    <text evidence="1">The sequence shown here is derived from an EMBL/GenBank/DDBJ whole genome shotgun (WGS) entry which is preliminary data.</text>
</comment>
<protein>
    <submittedName>
        <fullName evidence="1">Uncharacterized protein</fullName>
    </submittedName>
</protein>
<accession>A0ABU3WJQ4</accession>
<dbReference type="Proteomes" id="UP001275440">
    <property type="component" value="Unassembled WGS sequence"/>
</dbReference>
<proteinExistence type="predicted"/>
<keyword evidence="2" id="KW-1185">Reference proteome</keyword>
<reference evidence="1 2" key="1">
    <citation type="submission" date="2019-10" db="EMBL/GenBank/DDBJ databases">
        <title>Draft Genome Assembly of Rhodococcus zopfii DSM44189.</title>
        <authorList>
            <person name="Sutton J.M."/>
            <person name="Akob D.M."/>
            <person name="Bushman T.J."/>
        </authorList>
    </citation>
    <scope>NUCLEOTIDE SEQUENCE [LARGE SCALE GENOMIC DNA]</scope>
    <source>
        <strain evidence="1 2">DSM 44189</strain>
    </source>
</reference>
<evidence type="ECO:0000313" key="2">
    <source>
        <dbReference type="Proteomes" id="UP001275440"/>
    </source>
</evidence>
<sequence length="244" mass="28351">MTDIDVTPTAPEIPGMEHAGWICNHELNDKSDVHTNWRPRKRKPGWKRKKSPGVIRSIEPVSLLQTGSRPSEPGCHKARPLYEKLDDEQTQERLERNPRAVYAINEHFENPENVVRAPRQWDDLRDIPDDVHTVHDSDGDLARRDERARARMVDLYGLRRLVPIIGVRRPVHRDRRRYPMIDVDHDRDYEIALDQELGVVPFPTLSPGPTWACWRCVKKRSAPCGLAQCPGEDKADDDVQWWDR</sequence>
<organism evidence="1 2">
    <name type="scientific">Rhodococcus zopfii</name>
    <dbReference type="NCBI Taxonomy" id="43772"/>
    <lineage>
        <taxon>Bacteria</taxon>
        <taxon>Bacillati</taxon>
        <taxon>Actinomycetota</taxon>
        <taxon>Actinomycetes</taxon>
        <taxon>Mycobacteriales</taxon>
        <taxon>Nocardiaceae</taxon>
        <taxon>Rhodococcus</taxon>
    </lineage>
</organism>
<name>A0ABU3WJQ4_9NOCA</name>
<evidence type="ECO:0000313" key="1">
    <source>
        <dbReference type="EMBL" id="MDV2474210.1"/>
    </source>
</evidence>
<gene>
    <name evidence="1" type="ORF">F8M49_00190</name>
</gene>